<name>A0A0G1RLU5_9BACT</name>
<gene>
    <name evidence="1" type="ORF">UX80_C0006G0037</name>
</gene>
<evidence type="ECO:0000313" key="1">
    <source>
        <dbReference type="EMBL" id="KKU58067.1"/>
    </source>
</evidence>
<dbReference type="AlphaFoldDB" id="A0A0G1RLU5"/>
<accession>A0A0G1RLU5</accession>
<evidence type="ECO:0000313" key="2">
    <source>
        <dbReference type="Proteomes" id="UP000034307"/>
    </source>
</evidence>
<proteinExistence type="predicted"/>
<organism evidence="1 2">
    <name type="scientific">Candidatus Amesbacteria bacterium GW2011_GWA2_47_11b</name>
    <dbReference type="NCBI Taxonomy" id="1618358"/>
    <lineage>
        <taxon>Bacteria</taxon>
        <taxon>Candidatus Amesiibacteriota</taxon>
    </lineage>
</organism>
<reference evidence="1 2" key="1">
    <citation type="journal article" date="2015" name="Nature">
        <title>rRNA introns, odd ribosomes, and small enigmatic genomes across a large radiation of phyla.</title>
        <authorList>
            <person name="Brown C.T."/>
            <person name="Hug L.A."/>
            <person name="Thomas B.C."/>
            <person name="Sharon I."/>
            <person name="Castelle C.J."/>
            <person name="Singh A."/>
            <person name="Wilkins M.J."/>
            <person name="Williams K.H."/>
            <person name="Banfield J.F."/>
        </authorList>
    </citation>
    <scope>NUCLEOTIDE SEQUENCE [LARGE SCALE GENOMIC DNA]</scope>
</reference>
<protein>
    <submittedName>
        <fullName evidence="1">Uncharacterized protein</fullName>
    </submittedName>
</protein>
<comment type="caution">
    <text evidence="1">The sequence shown here is derived from an EMBL/GenBank/DDBJ whole genome shotgun (WGS) entry which is preliminary data.</text>
</comment>
<sequence length="133" mass="14441">MRAMTSEQGLLIYASIHREKMGRLLQEIAEQSCLYNAIVYITNYQEFNYHFLTGLAGITKIAAVYDATGTAISIMNAVDWIYSENKAIIGVSNPTLCDAIRTGLVPRGVLVFGKGSGYKGGITPRAFVAGKIS</sequence>
<dbReference type="EMBL" id="LCNO01000006">
    <property type="protein sequence ID" value="KKU58067.1"/>
    <property type="molecule type" value="Genomic_DNA"/>
</dbReference>
<dbReference type="STRING" id="1618358.UX80_C0006G0037"/>
<dbReference type="Proteomes" id="UP000034307">
    <property type="component" value="Unassembled WGS sequence"/>
</dbReference>